<keyword evidence="4" id="KW-1185">Reference proteome</keyword>
<dbReference type="SUPFAM" id="SSF52009">
    <property type="entry name" value="Phosphohistidine domain"/>
    <property type="match status" value="1"/>
</dbReference>
<dbReference type="Gene3D" id="3.50.30.10">
    <property type="entry name" value="Phosphohistidine domain"/>
    <property type="match status" value="1"/>
</dbReference>
<comment type="caution">
    <text evidence="3">The sequence shown here is derived from an EMBL/GenBank/DDBJ whole genome shotgun (WGS) entry which is preliminary data.</text>
</comment>
<feature type="domain" description="Pyruvate phosphate dikinase AMP/ATP-binding" evidence="2">
    <location>
        <begin position="234"/>
        <end position="282"/>
    </location>
</feature>
<sequence length="802" mass="86400">MSSLIESTPVLVTGSLAEAGTSLDDLGGKGANLGRLAAAGFPVPDGFVITTAAYHSQVAGLDLTAEPADLRARIEAVPIEPALADRIRQAYDRLGGGPVAVRSSATAEDLPGAAFAGQQDTYLDVDRDDLLGAVARCWASLWTDRAVAYRRRLGITPDEVAIAVVVQAMVPAELAGVMFTADPVTGDRDRFMIDAVSGLGEALVSGDVTPDHYLVDPTGGRLEFRSGGDGEPLLDAGRLARLAELGAAVRDLFGGPQDLEWAIADGKIRLLQARPMTALPEPVRATRAQRFAVSVATEYFTERPYPLDSTTWLPYGPAGMMLNLIKAQGLDVELADLLPETDGVVVQFRPPTPRPTPRLLIALPQLLMRMNRFDPRRWRQDPRVSQFERRLADLAGDPAALSWRDLLRRPRDLFRVAELGESLRADFLPGIGLALLRLRFRLALIRETKLLGALMAGAETVTSIMNSRLADLARSVRQRPEAARLFADLSTADLLVRLRTDPALADLAADFERLLSDYGHRETSSPVLVSPPTWIDAPEVPLGMLQALVANRSTAAPASRSAEAEQIVYAKRSLADPRRREAMRRAIEAAQAGMAFREDSHDLLTRPAPVLRRCLLEIGRRLHEAGVLPEPFDVFHLRLEELERLDEPSRLAEAERDRLARLVRQRAISRDRLASVPMINRGATFAAGADAGDALVTGMPAGAGVATGPARVITTPAEFATMRPGEVLVCPYTNPSWTPLFQSAVAVVADTGGVGSHAAIVAREYGLPAVMGTGDGTRRLRTGQRIRVDGSTGTVTAAEDGV</sequence>
<dbReference type="PANTHER" id="PTHR43615:SF1">
    <property type="entry name" value="PPDK_N DOMAIN-CONTAINING PROTEIN"/>
    <property type="match status" value="1"/>
</dbReference>
<proteinExistence type="predicted"/>
<dbReference type="Pfam" id="PF01326">
    <property type="entry name" value="PPDK_N"/>
    <property type="match status" value="2"/>
</dbReference>
<keyword evidence="3" id="KW-0808">Transferase</keyword>
<dbReference type="InterPro" id="IPR051549">
    <property type="entry name" value="PEP_Utilizing_Enz"/>
</dbReference>
<evidence type="ECO:0000313" key="4">
    <source>
        <dbReference type="Proteomes" id="UP000569914"/>
    </source>
</evidence>
<keyword evidence="3" id="KW-0670">Pyruvate</keyword>
<dbReference type="RefSeq" id="WP_179751931.1">
    <property type="nucleotide sequence ID" value="NZ_JACCBU010000001.1"/>
</dbReference>
<protein>
    <submittedName>
        <fullName evidence="3">Pyruvate,water dikinase</fullName>
        <ecNumber evidence="3">2.7.9.2</ecNumber>
    </submittedName>
</protein>
<accession>A0A7Y9L9C3</accession>
<keyword evidence="3" id="KW-0418">Kinase</keyword>
<dbReference type="EMBL" id="JACCBU010000001">
    <property type="protein sequence ID" value="NYE71639.1"/>
    <property type="molecule type" value="Genomic_DNA"/>
</dbReference>
<dbReference type="SUPFAM" id="SSF56059">
    <property type="entry name" value="Glutathione synthetase ATP-binding domain-like"/>
    <property type="match status" value="1"/>
</dbReference>
<dbReference type="Pfam" id="PF00391">
    <property type="entry name" value="PEP-utilizers"/>
    <property type="match status" value="1"/>
</dbReference>
<dbReference type="Proteomes" id="UP000569914">
    <property type="component" value="Unassembled WGS sequence"/>
</dbReference>
<dbReference type="EC" id="2.7.9.2" evidence="3"/>
<evidence type="ECO:0000259" key="2">
    <source>
        <dbReference type="Pfam" id="PF01326"/>
    </source>
</evidence>
<dbReference type="InterPro" id="IPR008279">
    <property type="entry name" value="PEP-util_enz_mobile_dom"/>
</dbReference>
<name>A0A7Y9L9C3_9ACTN</name>
<feature type="domain" description="PEP-utilising enzyme mobile" evidence="1">
    <location>
        <begin position="723"/>
        <end position="793"/>
    </location>
</feature>
<dbReference type="InterPro" id="IPR036637">
    <property type="entry name" value="Phosphohistidine_dom_sf"/>
</dbReference>
<gene>
    <name evidence="3" type="ORF">BKA15_002968</name>
</gene>
<dbReference type="GO" id="GO:0005524">
    <property type="term" value="F:ATP binding"/>
    <property type="evidence" value="ECO:0007669"/>
    <property type="project" value="InterPro"/>
</dbReference>
<dbReference type="Gene3D" id="3.30.470.20">
    <property type="entry name" value="ATP-grasp fold, B domain"/>
    <property type="match status" value="2"/>
</dbReference>
<dbReference type="Gene3D" id="3.30.1490.20">
    <property type="entry name" value="ATP-grasp fold, A domain"/>
    <property type="match status" value="1"/>
</dbReference>
<organism evidence="3 4">
    <name type="scientific">Microlunatus parietis</name>
    <dbReference type="NCBI Taxonomy" id="682979"/>
    <lineage>
        <taxon>Bacteria</taxon>
        <taxon>Bacillati</taxon>
        <taxon>Actinomycetota</taxon>
        <taxon>Actinomycetes</taxon>
        <taxon>Propionibacteriales</taxon>
        <taxon>Propionibacteriaceae</taxon>
        <taxon>Microlunatus</taxon>
    </lineage>
</organism>
<evidence type="ECO:0000313" key="3">
    <source>
        <dbReference type="EMBL" id="NYE71639.1"/>
    </source>
</evidence>
<dbReference type="GO" id="GO:0008986">
    <property type="term" value="F:pyruvate, water dikinase activity"/>
    <property type="evidence" value="ECO:0007669"/>
    <property type="project" value="UniProtKB-EC"/>
</dbReference>
<dbReference type="InterPro" id="IPR002192">
    <property type="entry name" value="PPDK_AMP/ATP-bd"/>
</dbReference>
<dbReference type="InterPro" id="IPR013815">
    <property type="entry name" value="ATP_grasp_subdomain_1"/>
</dbReference>
<evidence type="ECO:0000259" key="1">
    <source>
        <dbReference type="Pfam" id="PF00391"/>
    </source>
</evidence>
<feature type="domain" description="Pyruvate phosphate dikinase AMP/ATP-binding" evidence="2">
    <location>
        <begin position="25"/>
        <end position="218"/>
    </location>
</feature>
<reference evidence="3 4" key="1">
    <citation type="submission" date="2020-07" db="EMBL/GenBank/DDBJ databases">
        <title>Sequencing the genomes of 1000 actinobacteria strains.</title>
        <authorList>
            <person name="Klenk H.-P."/>
        </authorList>
    </citation>
    <scope>NUCLEOTIDE SEQUENCE [LARGE SCALE GENOMIC DNA]</scope>
    <source>
        <strain evidence="3 4">DSM 22083</strain>
    </source>
</reference>
<dbReference type="AlphaFoldDB" id="A0A7Y9L9C3"/>
<dbReference type="PANTHER" id="PTHR43615">
    <property type="entry name" value="PHOSPHOENOLPYRUVATE SYNTHASE-RELATED"/>
    <property type="match status" value="1"/>
</dbReference>